<evidence type="ECO:0000313" key="2">
    <source>
        <dbReference type="Proteomes" id="UP001064048"/>
    </source>
</evidence>
<sequence>MWRLVFVCMISWAGGQSGRAPRQDHNGRGWDIRLAVPGQPGNDYPTLGNIPRTSFSCAGREPGYYADLETNCQAFRVCTAGSTYGFQSFLCPNGTLFNQAVFVCDWWMNVNCGTSQQFFNNNSDKFGNLKLGPQLMKDIKKMLTHPMRNPYDKSTMKSNLVVMQDYKPPSGQLFPNSALMVNVDRTPNNVFIPPKVIQQNYGQNNFIPRDTSFAASTPSPSYVPASINTQSTQSDAEVFQRQRQNGQYSQVNRQNSQSGNQFGRLVQPTISTNTLRQTQLNTAPTTYNPQNFNNQRTQTNGQLTQNTENKSPVRWNSGKQTEFGISLSRQQYNYNSNQEKQPYTAATLPQFSSDITGQIGNEAKENLVRSTNVPSTVITKTLTFNRIVQEPKTGNPKSRIVFKTWIVKPSKSAKLIVEPTPYTYNRPTENTNEKQVDDSTPYIYNRPTTPSPTERLETEETPYVYNRPTVEQISTVRELPRVYISPTTPAPTVARLYQTPSTVEPTKATRIYLPPTTLNPLAKLYLPPSQPSPIVISRQYLSPNAKLQAPFSQSAQLQASPTSPSPVYVAPTKENSNKPTFTLTKHSRINANHNNLTFADILTKEKLDITVNDIVKDTSKVLKSTSNEQFGRLQQDINSVDYPDDTYLPADTGSRESLTPSSLPDISQSSRLTQSPSINLEPPLESFKDSQITNQISNLPFFKEPTLPSTIERTVSLKISIPEKVASYLFKSRNDSNFDRLEILNTGSSNYLVLTNQLATSTTPTFIPIGKLIADKNTSLSDSQALVFSLLANSINVAKEYNNIAQQNVQSNTATQSQFQNVNNDELSRITNQISQLTSSQYSGNNQNGNIQTVNNQNGNNFASGKIVTTSQTTTTNGATQFQNSQYTNNVIPSTEQNAQYNSPPQQSGSFYSSQFQFGNGYRPLIANQNQIYSGQFYQLPVPEVTSQIYNQQSPAKLIQPTNVGNKYSEADHLRGSTQNSNSNNNEAKQSSAEVEIVKSHSLPLPSPAKLQFAPGENNYNSQESSQAFENNFLNNEGISAQLQDNIIGTIPHPLEKNKVLTYKKDQSYYVYTKLDNNNVVTKNDQTNGKLQSNNGNNQNAKLVQSNNNFVSSFQFIPSVSYQLDDDKEQEKILNAFKLNEFGSPKTDNDNTNNNAGYQIQNPNRRNDVLTTNVEFSVDHPSSTQLVSQRKLNAIYDGPSSYSAPQGSIGFLDMRQRLIQNHNFNSRLEKFDDSNNGNGYPKRQYGY</sequence>
<proteinExistence type="predicted"/>
<dbReference type="EMBL" id="CM046114">
    <property type="protein sequence ID" value="KAI8420267.1"/>
    <property type="molecule type" value="Genomic_DNA"/>
</dbReference>
<reference evidence="1 2" key="1">
    <citation type="journal article" date="2022" name="Genome Biol. Evol.">
        <title>The Spruce Budworm Genome: Reconstructing the Evolutionary History of Antifreeze Proteins.</title>
        <authorList>
            <person name="Beliveau C."/>
            <person name="Gagne P."/>
            <person name="Picq S."/>
            <person name="Vernygora O."/>
            <person name="Keeling C.I."/>
            <person name="Pinkney K."/>
            <person name="Doucet D."/>
            <person name="Wen F."/>
            <person name="Johnston J.S."/>
            <person name="Maaroufi H."/>
            <person name="Boyle B."/>
            <person name="Laroche J."/>
            <person name="Dewar K."/>
            <person name="Juretic N."/>
            <person name="Blackburn G."/>
            <person name="Nisole A."/>
            <person name="Brunet B."/>
            <person name="Brandao M."/>
            <person name="Lumley L."/>
            <person name="Duan J."/>
            <person name="Quan G."/>
            <person name="Lucarotti C.J."/>
            <person name="Roe A.D."/>
            <person name="Sperling F.A.H."/>
            <person name="Levesque R.C."/>
            <person name="Cusson M."/>
        </authorList>
    </citation>
    <scope>NUCLEOTIDE SEQUENCE [LARGE SCALE GENOMIC DNA]</scope>
    <source>
        <strain evidence="1">Glfc:IPQL:Cfum</strain>
    </source>
</reference>
<name>A0ACC0J835_CHOFU</name>
<organism evidence="1 2">
    <name type="scientific">Choristoneura fumiferana</name>
    <name type="common">Spruce budworm moth</name>
    <name type="synonym">Archips fumiferana</name>
    <dbReference type="NCBI Taxonomy" id="7141"/>
    <lineage>
        <taxon>Eukaryota</taxon>
        <taxon>Metazoa</taxon>
        <taxon>Ecdysozoa</taxon>
        <taxon>Arthropoda</taxon>
        <taxon>Hexapoda</taxon>
        <taxon>Insecta</taxon>
        <taxon>Pterygota</taxon>
        <taxon>Neoptera</taxon>
        <taxon>Endopterygota</taxon>
        <taxon>Lepidoptera</taxon>
        <taxon>Glossata</taxon>
        <taxon>Ditrysia</taxon>
        <taxon>Tortricoidea</taxon>
        <taxon>Tortricidae</taxon>
        <taxon>Tortricinae</taxon>
        <taxon>Choristoneura</taxon>
    </lineage>
</organism>
<keyword evidence="2" id="KW-1185">Reference proteome</keyword>
<protein>
    <submittedName>
        <fullName evidence="1">Uncharacterized protein</fullName>
    </submittedName>
</protein>
<comment type="caution">
    <text evidence="1">The sequence shown here is derived from an EMBL/GenBank/DDBJ whole genome shotgun (WGS) entry which is preliminary data.</text>
</comment>
<gene>
    <name evidence="1" type="ORF">MSG28_008805</name>
</gene>
<dbReference type="Proteomes" id="UP001064048">
    <property type="component" value="Chromosome 14"/>
</dbReference>
<evidence type="ECO:0000313" key="1">
    <source>
        <dbReference type="EMBL" id="KAI8420267.1"/>
    </source>
</evidence>
<accession>A0ACC0J835</accession>